<protein>
    <submittedName>
        <fullName evidence="1">5240_t:CDS:1</fullName>
    </submittedName>
</protein>
<gene>
    <name evidence="1" type="ORF">ACOLOM_LOCUS117</name>
</gene>
<comment type="caution">
    <text evidence="1">The sequence shown here is derived from an EMBL/GenBank/DDBJ whole genome shotgun (WGS) entry which is preliminary data.</text>
</comment>
<name>A0ACA9JW49_9GLOM</name>
<sequence length="498" mass="57738">MGREERTIESEKEETVEYTDDAIKCKEKEDTIESINRLVQNVTNFNYKDFEIIGNIGDELKHAKHKIYKKLVYLKPLQIKNMRASKAFLNGHPKNILRKGDRLVIIDFGLAKSYESDSDSLMGGVVAYTDPKFFDDNKVRKNIRPAPIIGTPFDYLDIYIRAWHENPNERPDIEEVCRLLDNVKFERRLDETYIDKKFNQIYINESNGMSAENSNYIENLSDAVEFSDSINDVVLNTFQQYMPKDDTNSIKVAISSVNKLHYDGNYSDVVASSIGSNCFAHYHILCDDIEGLKWHLDNGSDVNKTYGLEKRFQGTLIDFTLKYCHNWDALVLIFGMLKSYGASDRCIYSNMQLLCHNHIIAPKDHSGFKKFIIWLIKNSDESMILEIISLYLENEFDPNNPYDYKRPNLLFLVIKEKYSPDIFEIIFRYNINLTVKNNNGLDALGYASRKKNIEAVKYLINTGKFTEAQCVLKAHEQSGYFSKERKYLGGWLEVKGIR</sequence>
<accession>A0ACA9JW49</accession>
<organism evidence="1 2">
    <name type="scientific">Acaulospora colombiana</name>
    <dbReference type="NCBI Taxonomy" id="27376"/>
    <lineage>
        <taxon>Eukaryota</taxon>
        <taxon>Fungi</taxon>
        <taxon>Fungi incertae sedis</taxon>
        <taxon>Mucoromycota</taxon>
        <taxon>Glomeromycotina</taxon>
        <taxon>Glomeromycetes</taxon>
        <taxon>Diversisporales</taxon>
        <taxon>Acaulosporaceae</taxon>
        <taxon>Acaulospora</taxon>
    </lineage>
</organism>
<dbReference type="Proteomes" id="UP000789525">
    <property type="component" value="Unassembled WGS sequence"/>
</dbReference>
<evidence type="ECO:0000313" key="1">
    <source>
        <dbReference type="EMBL" id="CAG8439179.1"/>
    </source>
</evidence>
<proteinExistence type="predicted"/>
<evidence type="ECO:0000313" key="2">
    <source>
        <dbReference type="Proteomes" id="UP000789525"/>
    </source>
</evidence>
<dbReference type="EMBL" id="CAJVPT010000121">
    <property type="protein sequence ID" value="CAG8439179.1"/>
    <property type="molecule type" value="Genomic_DNA"/>
</dbReference>
<keyword evidence="2" id="KW-1185">Reference proteome</keyword>
<reference evidence="1" key="1">
    <citation type="submission" date="2021-06" db="EMBL/GenBank/DDBJ databases">
        <authorList>
            <person name="Kallberg Y."/>
            <person name="Tangrot J."/>
            <person name="Rosling A."/>
        </authorList>
    </citation>
    <scope>NUCLEOTIDE SEQUENCE</scope>
    <source>
        <strain evidence="1">CL356</strain>
    </source>
</reference>